<dbReference type="STRING" id="1123360.thalar_03452"/>
<sequence>MDFRAILMGLAFALMWSSAFTSARIIVADAPPLYSLSLRFLLSGLLGIVIAKALGQTWSLTRAQWRATWIFGICQNALYLGLNFVAMQWIEASLAAIIASTMPLLVALVGWLVFKDRVPLMGMIGLVAGIAGVVLIMGTRISSGVDVMGVVFCLIGAMALTFATLAVKGAASGGNVLMIVGLQMLIGSACLFAVAVPLETWDVNLSPIWIAAFVYTTLVPGLLATWVWFMLVGRVGAVKASTFHFLNPVFGVGIAAVLLGESIGMTDLIGVLIIAGGILAVQLAKQKVI</sequence>
<dbReference type="InterPro" id="IPR050638">
    <property type="entry name" value="AA-Vitamin_Transporters"/>
</dbReference>
<dbReference type="GO" id="GO:0016020">
    <property type="term" value="C:membrane"/>
    <property type="evidence" value="ECO:0007669"/>
    <property type="project" value="UniProtKB-SubCell"/>
</dbReference>
<feature type="transmembrane region" description="Helical" evidence="6">
    <location>
        <begin position="67"/>
        <end position="86"/>
    </location>
</feature>
<protein>
    <submittedName>
        <fullName evidence="8">Membrane protein</fullName>
    </submittedName>
</protein>
<keyword evidence="4 6" id="KW-1133">Transmembrane helix</keyword>
<feature type="domain" description="EamA" evidence="7">
    <location>
        <begin position="148"/>
        <end position="281"/>
    </location>
</feature>
<dbReference type="Gene3D" id="1.10.3730.20">
    <property type="match status" value="1"/>
</dbReference>
<comment type="subcellular location">
    <subcellularLocation>
        <location evidence="1">Membrane</location>
        <topology evidence="1">Multi-pass membrane protein</topology>
    </subcellularLocation>
</comment>
<keyword evidence="9" id="KW-1185">Reference proteome</keyword>
<feature type="transmembrane region" description="Helical" evidence="6">
    <location>
        <begin position="33"/>
        <end position="55"/>
    </location>
</feature>
<feature type="domain" description="EamA" evidence="7">
    <location>
        <begin position="5"/>
        <end position="137"/>
    </location>
</feature>
<gene>
    <name evidence="8" type="ORF">thalar_03452</name>
</gene>
<reference evidence="9" key="1">
    <citation type="journal article" date="2013" name="Stand. Genomic Sci.">
        <title>Genome sequence of the Litoreibacter arenae type strain (DSM 19593(T)), a member of the Roseobacter clade isolated from sea sand.</title>
        <authorList>
            <person name="Riedel T."/>
            <person name="Fiebig A."/>
            <person name="Petersen J."/>
            <person name="Gronow S."/>
            <person name="Kyrpides N.C."/>
            <person name="Goker M."/>
            <person name="Klenk H.P."/>
        </authorList>
    </citation>
    <scope>NUCLEOTIDE SEQUENCE [LARGE SCALE GENOMIC DNA]</scope>
    <source>
        <strain evidence="9">DSM 19593</strain>
    </source>
</reference>
<dbReference type="SUPFAM" id="SSF103481">
    <property type="entry name" value="Multidrug resistance efflux transporter EmrE"/>
    <property type="match status" value="2"/>
</dbReference>
<feature type="transmembrane region" description="Helical" evidence="6">
    <location>
        <begin position="208"/>
        <end position="231"/>
    </location>
</feature>
<feature type="transmembrane region" description="Helical" evidence="6">
    <location>
        <begin position="120"/>
        <end position="141"/>
    </location>
</feature>
<organism evidence="8 9">
    <name type="scientific">Litoreibacter arenae DSM 19593</name>
    <dbReference type="NCBI Taxonomy" id="1123360"/>
    <lineage>
        <taxon>Bacteria</taxon>
        <taxon>Pseudomonadati</taxon>
        <taxon>Pseudomonadota</taxon>
        <taxon>Alphaproteobacteria</taxon>
        <taxon>Rhodobacterales</taxon>
        <taxon>Roseobacteraceae</taxon>
        <taxon>Litoreibacter</taxon>
    </lineage>
</organism>
<evidence type="ECO:0000256" key="6">
    <source>
        <dbReference type="SAM" id="Phobius"/>
    </source>
</evidence>
<feature type="transmembrane region" description="Helical" evidence="6">
    <location>
        <begin position="147"/>
        <end position="167"/>
    </location>
</feature>
<evidence type="ECO:0000259" key="7">
    <source>
        <dbReference type="Pfam" id="PF00892"/>
    </source>
</evidence>
<evidence type="ECO:0000313" key="8">
    <source>
        <dbReference type="EMBL" id="EPX77727.1"/>
    </source>
</evidence>
<comment type="caution">
    <text evidence="8">The sequence shown here is derived from an EMBL/GenBank/DDBJ whole genome shotgun (WGS) entry which is preliminary data.</text>
</comment>
<dbReference type="PANTHER" id="PTHR32322:SF2">
    <property type="entry name" value="EAMA DOMAIN-CONTAINING PROTEIN"/>
    <property type="match status" value="1"/>
</dbReference>
<dbReference type="HOGENOM" id="CLU_033863_10_3_5"/>
<dbReference type="AlphaFoldDB" id="S9QCR0"/>
<evidence type="ECO:0000256" key="4">
    <source>
        <dbReference type="ARBA" id="ARBA00022989"/>
    </source>
</evidence>
<evidence type="ECO:0000256" key="1">
    <source>
        <dbReference type="ARBA" id="ARBA00004141"/>
    </source>
</evidence>
<feature type="transmembrane region" description="Helical" evidence="6">
    <location>
        <begin position="265"/>
        <end position="284"/>
    </location>
</feature>
<dbReference type="EMBL" id="AONI01000015">
    <property type="protein sequence ID" value="EPX77727.1"/>
    <property type="molecule type" value="Genomic_DNA"/>
</dbReference>
<evidence type="ECO:0000256" key="3">
    <source>
        <dbReference type="ARBA" id="ARBA00022692"/>
    </source>
</evidence>
<feature type="transmembrane region" description="Helical" evidence="6">
    <location>
        <begin position="243"/>
        <end position="259"/>
    </location>
</feature>
<dbReference type="PATRIC" id="fig|1123360.3.peg.3421"/>
<evidence type="ECO:0000313" key="9">
    <source>
        <dbReference type="Proteomes" id="UP000015351"/>
    </source>
</evidence>
<feature type="transmembrane region" description="Helical" evidence="6">
    <location>
        <begin position="92"/>
        <end position="113"/>
    </location>
</feature>
<dbReference type="PANTHER" id="PTHR32322">
    <property type="entry name" value="INNER MEMBRANE TRANSPORTER"/>
    <property type="match status" value="1"/>
</dbReference>
<dbReference type="InterPro" id="IPR037185">
    <property type="entry name" value="EmrE-like"/>
</dbReference>
<keyword evidence="3 6" id="KW-0812">Transmembrane</keyword>
<accession>S9QCR0</accession>
<feature type="transmembrane region" description="Helical" evidence="6">
    <location>
        <begin position="176"/>
        <end position="196"/>
    </location>
</feature>
<dbReference type="InterPro" id="IPR000620">
    <property type="entry name" value="EamA_dom"/>
</dbReference>
<dbReference type="RefSeq" id="WP_021102798.1">
    <property type="nucleotide sequence ID" value="NZ_KE557314.1"/>
</dbReference>
<dbReference type="Proteomes" id="UP000015351">
    <property type="component" value="Unassembled WGS sequence"/>
</dbReference>
<dbReference type="OrthoDB" id="7274881at2"/>
<proteinExistence type="inferred from homology"/>
<name>S9QCR0_9RHOB</name>
<evidence type="ECO:0000256" key="2">
    <source>
        <dbReference type="ARBA" id="ARBA00007362"/>
    </source>
</evidence>
<dbReference type="eggNOG" id="COG0697">
    <property type="taxonomic scope" value="Bacteria"/>
</dbReference>
<keyword evidence="5 6" id="KW-0472">Membrane</keyword>
<comment type="similarity">
    <text evidence="2">Belongs to the EamA transporter family.</text>
</comment>
<dbReference type="Pfam" id="PF00892">
    <property type="entry name" value="EamA"/>
    <property type="match status" value="2"/>
</dbReference>
<evidence type="ECO:0000256" key="5">
    <source>
        <dbReference type="ARBA" id="ARBA00023136"/>
    </source>
</evidence>